<dbReference type="EMBL" id="GISG01176824">
    <property type="protein sequence ID" value="MBA4652952.1"/>
    <property type="molecule type" value="Transcribed_RNA"/>
</dbReference>
<proteinExistence type="predicted"/>
<dbReference type="AlphaFoldDB" id="A0A7C8ZVV1"/>
<reference evidence="1" key="2">
    <citation type="submission" date="2020-07" db="EMBL/GenBank/DDBJ databases">
        <authorList>
            <person name="Vera ALvarez R."/>
            <person name="Arias-Moreno D.M."/>
            <person name="Jimenez-Jacinto V."/>
            <person name="Jimenez-Bremont J.F."/>
            <person name="Swaminathan K."/>
            <person name="Moose S.P."/>
            <person name="Guerrero-Gonzalez M.L."/>
            <person name="Marino-Ramirez L."/>
            <person name="Landsman D."/>
            <person name="Rodriguez-Kessler M."/>
            <person name="Delgado-Sanchez P."/>
        </authorList>
    </citation>
    <scope>NUCLEOTIDE SEQUENCE</scope>
    <source>
        <tissue evidence="1">Cladode</tissue>
    </source>
</reference>
<name>A0A7C8ZVV1_OPUST</name>
<accession>A0A7C8ZVV1</accession>
<organism evidence="1">
    <name type="scientific">Opuntia streptacantha</name>
    <name type="common">Prickly pear cactus</name>
    <name type="synonym">Opuntia cardona</name>
    <dbReference type="NCBI Taxonomy" id="393608"/>
    <lineage>
        <taxon>Eukaryota</taxon>
        <taxon>Viridiplantae</taxon>
        <taxon>Streptophyta</taxon>
        <taxon>Embryophyta</taxon>
        <taxon>Tracheophyta</taxon>
        <taxon>Spermatophyta</taxon>
        <taxon>Magnoliopsida</taxon>
        <taxon>eudicotyledons</taxon>
        <taxon>Gunneridae</taxon>
        <taxon>Pentapetalae</taxon>
        <taxon>Caryophyllales</taxon>
        <taxon>Cactineae</taxon>
        <taxon>Cactaceae</taxon>
        <taxon>Opuntioideae</taxon>
        <taxon>Opuntia</taxon>
    </lineage>
</organism>
<sequence>MLKPSSSDVVSRTWSSSFSSSRFLKMRMFVCLSLIIQIASSIVNLRILGNLIAGYGCIFRICTSPFASSASFTPDLSNIMLDSSGVMNLKACAANPTITSCNLLSSEIIPFRTMGTASMMPFNAREQSPVL</sequence>
<protein>
    <submittedName>
        <fullName evidence="1">Uncharacterized protein</fullName>
    </submittedName>
</protein>
<evidence type="ECO:0000313" key="1">
    <source>
        <dbReference type="EMBL" id="MBA4652952.1"/>
    </source>
</evidence>
<reference evidence="1" key="1">
    <citation type="journal article" date="2013" name="J. Plant Res.">
        <title>Effect of fungi and light on seed germination of three Opuntia species from semiarid lands of central Mexico.</title>
        <authorList>
            <person name="Delgado-Sanchez P."/>
            <person name="Jimenez-Bremont J.F."/>
            <person name="Guerrero-Gonzalez Mde L."/>
            <person name="Flores J."/>
        </authorList>
    </citation>
    <scope>NUCLEOTIDE SEQUENCE</scope>
    <source>
        <tissue evidence="1">Cladode</tissue>
    </source>
</reference>